<evidence type="ECO:0000313" key="3">
    <source>
        <dbReference type="EMBL" id="QJE73087.1"/>
    </source>
</evidence>
<dbReference type="Pfam" id="PF13449">
    <property type="entry name" value="Phytase-like"/>
    <property type="match status" value="1"/>
</dbReference>
<dbReference type="InterPro" id="IPR027372">
    <property type="entry name" value="Phytase-like_dom"/>
</dbReference>
<protein>
    <recommendedName>
        <fullName evidence="2">Phytase-like domain-containing protein</fullName>
    </recommendedName>
</protein>
<sequence length="346" mass="37058">MMGPPAPWSRPLSRSRISPDAPFPIRRPANGHPVGRFHDRSRPAGRFQPRRPVGGTGSRGPGGTPDFPGRAAPAVRIIQLRRPLRPAGQPRRQPVRRPYRPGGRGQRPAVLQARRDPGRCRFLCHPRPAGGGGKPLGSGERDSEGLAILGSWPGDGWVVSFERDHRLVRYPAALAGVAGKTLQGPPGIADLPLNSGLETVLALSDGTLLALAEDDAGEGRHKAWLGRSGDWKAFTYAARPPFLPVDAALLPGGDVLVLERRASWIGGWGSRLVRIAASDLSRAAATGGVVEGAELARLDPPLLVDNFEGIDVRPGKDGSLFIYLLSDDNFSILQRTLLLMFELPPG</sequence>
<proteinExistence type="predicted"/>
<reference evidence="3" key="1">
    <citation type="submission" date="2020-04" db="EMBL/GenBank/DDBJ databases">
        <title>A desert anoxygenic phototrophic bacterium fixes CO2 using RubisCO under aerobic conditions.</title>
        <authorList>
            <person name="Tang K."/>
        </authorList>
    </citation>
    <scope>NUCLEOTIDE SEQUENCE [LARGE SCALE GENOMIC DNA]</scope>
    <source>
        <strain evidence="3">MIMtkB3</strain>
    </source>
</reference>
<accession>A0A858R6R1</accession>
<feature type="compositionally biased region" description="Gly residues" evidence="1">
    <location>
        <begin position="54"/>
        <end position="63"/>
    </location>
</feature>
<dbReference type="KEGG" id="acru:HHL28_08330"/>
<evidence type="ECO:0000259" key="2">
    <source>
        <dbReference type="Pfam" id="PF13449"/>
    </source>
</evidence>
<evidence type="ECO:0000256" key="1">
    <source>
        <dbReference type="SAM" id="MobiDB-lite"/>
    </source>
</evidence>
<gene>
    <name evidence="3" type="ORF">HHL28_08330</name>
</gene>
<organism evidence="3 4">
    <name type="scientific">Aerophototrophica crusticola</name>
    <dbReference type="NCBI Taxonomy" id="1709002"/>
    <lineage>
        <taxon>Bacteria</taxon>
        <taxon>Pseudomonadati</taxon>
        <taxon>Pseudomonadota</taxon>
        <taxon>Alphaproteobacteria</taxon>
        <taxon>Rhodospirillales</taxon>
        <taxon>Rhodospirillaceae</taxon>
        <taxon>Aerophototrophica</taxon>
    </lineage>
</organism>
<dbReference type="AlphaFoldDB" id="A0A858R6R1"/>
<name>A0A858R6R1_9PROT</name>
<feature type="domain" description="Phytase-like" evidence="2">
    <location>
        <begin position="116"/>
        <end position="330"/>
    </location>
</feature>
<dbReference type="EMBL" id="CP051775">
    <property type="protein sequence ID" value="QJE73087.1"/>
    <property type="molecule type" value="Genomic_DNA"/>
</dbReference>
<feature type="region of interest" description="Disordered" evidence="1">
    <location>
        <begin position="1"/>
        <end position="141"/>
    </location>
</feature>
<evidence type="ECO:0000313" key="4">
    <source>
        <dbReference type="Proteomes" id="UP000501891"/>
    </source>
</evidence>
<dbReference type="Proteomes" id="UP000501891">
    <property type="component" value="Chromosome"/>
</dbReference>
<keyword evidence="4" id="KW-1185">Reference proteome</keyword>